<reference evidence="3 4" key="1">
    <citation type="submission" date="2016-10" db="EMBL/GenBank/DDBJ databases">
        <authorList>
            <person name="Varghese N."/>
            <person name="Submissions S."/>
        </authorList>
    </citation>
    <scope>NUCLEOTIDE SEQUENCE [LARGE SCALE GENOMIC DNA]</scope>
    <source>
        <strain evidence="3 4">DSM 2260</strain>
    </source>
</reference>
<dbReference type="PROSITE" id="PS51257">
    <property type="entry name" value="PROKAR_LIPOPROTEIN"/>
    <property type="match status" value="1"/>
</dbReference>
<name>A0A511HL46_9BACT</name>
<evidence type="ECO:0008006" key="6">
    <source>
        <dbReference type="Google" id="ProtNLM"/>
    </source>
</evidence>
<evidence type="ECO:0000256" key="1">
    <source>
        <dbReference type="SAM" id="SignalP"/>
    </source>
</evidence>
<dbReference type="EMBL" id="FNAJ01000001">
    <property type="protein sequence ID" value="SDD45449.1"/>
    <property type="molecule type" value="Genomic_DNA"/>
</dbReference>
<dbReference type="RefSeq" id="WP_090485981.1">
    <property type="nucleotide sequence ID" value="NZ_BJVY01000045.1"/>
</dbReference>
<keyword evidence="4" id="KW-1185">Reference proteome</keyword>
<reference evidence="2 5" key="2">
    <citation type="submission" date="2019-07" db="EMBL/GenBank/DDBJ databases">
        <title>Whole genome shotgun sequence of Myxococcus virescens NBRC 100334.</title>
        <authorList>
            <person name="Hosoyama A."/>
            <person name="Uohara A."/>
            <person name="Ohji S."/>
            <person name="Ichikawa N."/>
        </authorList>
    </citation>
    <scope>NUCLEOTIDE SEQUENCE [LARGE SCALE GENOMIC DNA]</scope>
    <source>
        <strain evidence="2 5">NBRC 100334</strain>
    </source>
</reference>
<evidence type="ECO:0000313" key="5">
    <source>
        <dbReference type="Proteomes" id="UP000321224"/>
    </source>
</evidence>
<proteinExistence type="predicted"/>
<gene>
    <name evidence="2" type="ORF">MVI01_60850</name>
    <name evidence="3" type="ORF">SAMN04488504_101945</name>
</gene>
<feature type="signal peptide" evidence="1">
    <location>
        <begin position="1"/>
        <end position="20"/>
    </location>
</feature>
<evidence type="ECO:0000313" key="3">
    <source>
        <dbReference type="EMBL" id="SDD45449.1"/>
    </source>
</evidence>
<dbReference type="Proteomes" id="UP000321224">
    <property type="component" value="Unassembled WGS sequence"/>
</dbReference>
<accession>A0A511HL46</accession>
<keyword evidence="1" id="KW-0732">Signal</keyword>
<evidence type="ECO:0000313" key="2">
    <source>
        <dbReference type="EMBL" id="GEL74301.1"/>
    </source>
</evidence>
<comment type="caution">
    <text evidence="2">The sequence shown here is derived from an EMBL/GenBank/DDBJ whole genome shotgun (WGS) entry which is preliminary data.</text>
</comment>
<protein>
    <recommendedName>
        <fullName evidence="6">Lipoprotein</fullName>
    </recommendedName>
</protein>
<organism evidence="2 5">
    <name type="scientific">Myxococcus virescens</name>
    <dbReference type="NCBI Taxonomy" id="83456"/>
    <lineage>
        <taxon>Bacteria</taxon>
        <taxon>Pseudomonadati</taxon>
        <taxon>Myxococcota</taxon>
        <taxon>Myxococcia</taxon>
        <taxon>Myxococcales</taxon>
        <taxon>Cystobacterineae</taxon>
        <taxon>Myxococcaceae</taxon>
        <taxon>Myxococcus</taxon>
    </lineage>
</organism>
<evidence type="ECO:0000313" key="4">
    <source>
        <dbReference type="Proteomes" id="UP000198717"/>
    </source>
</evidence>
<sequence>MKASRLIASLTACLSLSLIACGGGEADLDVPEGEAPISVEQGLGYPPHCPNGDLIYWLENVQACTAKCGNTRQNGQPATQYAACQSNITGTRTLINVRYCIPGCELL</sequence>
<dbReference type="Proteomes" id="UP000198717">
    <property type="component" value="Unassembled WGS sequence"/>
</dbReference>
<dbReference type="AlphaFoldDB" id="A0A511HL46"/>
<feature type="chain" id="PRO_5022985849" description="Lipoprotein" evidence="1">
    <location>
        <begin position="21"/>
        <end position="107"/>
    </location>
</feature>
<dbReference type="EMBL" id="BJVY01000045">
    <property type="protein sequence ID" value="GEL74301.1"/>
    <property type="molecule type" value="Genomic_DNA"/>
</dbReference>